<evidence type="ECO:0000313" key="3">
    <source>
        <dbReference type="Proteomes" id="UP001302662"/>
    </source>
</evidence>
<sequence length="325" mass="34798">MRKIFSLTLVLLFMLAMVMPAAAHSVIVFPGADQAKSVNVTADDFYFNVGDTAKLYLYIIHPSEANYAEIGESFNMSQQVIYPNGTIAPVTLTRSTSNVSYDVGDDTIVTANWYSSNIKLDQEGVYYVYSDQKAYDDNGVQTRERTSVTVLYAGDSSTGWDNLGKSGLKTGASVVLNPTADPRNIQAGSSLSFKLTGDMKFFEQEVTDPKDILNPLPVEVGIYTTPSQMKANGPGAHTLVHVKSNADPTFSAGVPSEGVWTFVALNQEGEIGDDQYQAVFVMPVSAKNSGSGSDSDDDGSIPGVGVIGLIACIGIAGALIMRRKQ</sequence>
<dbReference type="AlphaFoldDB" id="A0AA96V9S9"/>
<accession>A0AA96V9S9</accession>
<keyword evidence="1" id="KW-1133">Transmembrane helix</keyword>
<evidence type="ECO:0008006" key="4">
    <source>
        <dbReference type="Google" id="ProtNLM"/>
    </source>
</evidence>
<evidence type="ECO:0000313" key="2">
    <source>
        <dbReference type="EMBL" id="WNY28813.1"/>
    </source>
</evidence>
<keyword evidence="1" id="KW-0812">Transmembrane</keyword>
<name>A0AA96V9S9_9EURY</name>
<organism evidence="2 3">
    <name type="scientific">Methanimicrococcus stummii</name>
    <dbReference type="NCBI Taxonomy" id="3028294"/>
    <lineage>
        <taxon>Archaea</taxon>
        <taxon>Methanobacteriati</taxon>
        <taxon>Methanobacteriota</taxon>
        <taxon>Stenosarchaea group</taxon>
        <taxon>Methanomicrobia</taxon>
        <taxon>Methanosarcinales</taxon>
        <taxon>Methanosarcinaceae</taxon>
        <taxon>Methanimicrococcus</taxon>
    </lineage>
</organism>
<dbReference type="KEGG" id="mees:MmiEs2_10210"/>
<reference evidence="2 3" key="1">
    <citation type="submission" date="2023-07" db="EMBL/GenBank/DDBJ databases">
        <title>Closed genome sequence of Methanimicrococcus sp. Es2.</title>
        <authorList>
            <person name="Protasov E."/>
            <person name="Platt K."/>
            <person name="Reeh H."/>
            <person name="Poehlein A."/>
            <person name="Daniel R."/>
            <person name="Brune A."/>
        </authorList>
    </citation>
    <scope>NUCLEOTIDE SEQUENCE [LARGE SCALE GENOMIC DNA]</scope>
    <source>
        <strain evidence="2 3">Es2</strain>
    </source>
</reference>
<dbReference type="EMBL" id="CP131062">
    <property type="protein sequence ID" value="WNY28813.1"/>
    <property type="molecule type" value="Genomic_DNA"/>
</dbReference>
<proteinExistence type="predicted"/>
<keyword evidence="1" id="KW-0472">Membrane</keyword>
<feature type="transmembrane region" description="Helical" evidence="1">
    <location>
        <begin position="301"/>
        <end position="321"/>
    </location>
</feature>
<dbReference type="Proteomes" id="UP001302662">
    <property type="component" value="Chromosome"/>
</dbReference>
<protein>
    <recommendedName>
        <fullName evidence="4">DUF4198 domain-containing protein</fullName>
    </recommendedName>
</protein>
<keyword evidence="3" id="KW-1185">Reference proteome</keyword>
<gene>
    <name evidence="2" type="ORF">MmiEs2_10210</name>
</gene>
<evidence type="ECO:0000256" key="1">
    <source>
        <dbReference type="SAM" id="Phobius"/>
    </source>
</evidence>